<reference evidence="2 3" key="1">
    <citation type="journal article" date="2020" name="Microb. Ecol.">
        <title>Ecogenomics of the Marine Benthic Filamentous Cyanobacterium Adonisia.</title>
        <authorList>
            <person name="Walter J.M."/>
            <person name="Coutinho F.H."/>
            <person name="Leomil L."/>
            <person name="Hargreaves P.I."/>
            <person name="Campeao M.E."/>
            <person name="Vieira V.V."/>
            <person name="Silva B.S."/>
            <person name="Fistarol G.O."/>
            <person name="Salomon P.S."/>
            <person name="Sawabe T."/>
            <person name="Mino S."/>
            <person name="Hosokawa M."/>
            <person name="Miyashita H."/>
            <person name="Maruyama F."/>
            <person name="van Verk M.C."/>
            <person name="Dutilh B.E."/>
            <person name="Thompson C.C."/>
            <person name="Thompson F.L."/>
        </authorList>
    </citation>
    <scope>NUCLEOTIDE SEQUENCE [LARGE SCALE GENOMIC DNA]</scope>
    <source>
        <strain evidence="2 3">CCMR0081</strain>
    </source>
</reference>
<dbReference type="PANTHER" id="PTHR30189">
    <property type="entry name" value="LPS-ASSEMBLY PROTEIN"/>
    <property type="match status" value="1"/>
</dbReference>
<gene>
    <name evidence="2" type="ORF">DXZ20_32005</name>
</gene>
<sequence>MALIDLPPEPSQNQLSTVSISTVSPKTKHNSGAQHLLTHHHPTPWQSTDGLLEPSFSPRSLIPVGQLSEPNADDFSKPNLAQLPSLPPQTEVAPAASDEAAGDTVNEVVDLEDAEAVDLEDTEAIDLEDAEAVDLENPNPNAFEEREIEGVADDSLVPQPAAAEGSDEGSDEGNETETSESAEPPSTTAPTEALDPSKLEITADTQIFDSDRQVVIARGNVVFKLNDAFLLADEMWINLVNRYVLAEGNVILTRGEQEVRGERAEYSLLQEAGTIFETRGELFLPELEDDFAAPTERPVTSRTVFDPLNPDEDVTAVRRVGGVELSSRLQGSNPGSLPDAEGGIRRIRFEAARVTFDAEAWVAEEVRLTNDPFSPPELEFRTDRLTLVTLSPTADLLTTENPRLVFDQGFSLPLLKSRYILNRGEREQNQINPFLISIGSDSEDRGGVFLESEVPIVENESTSFSITPQYFLERATNQGLANSDVFGVEADFDTRLSPSSNLSARVRLTSLDLREAEDNLRGSIRNRYLIGDHLLSAEYSYRDRLFNGSLGFQNVRSSLGAVLLSPPINLDKRGLILTYQAGAQLVTSRTDRIDLLGRPRGGEDLITLGRMQASARLRKGFNLWRGTPLPATPTEGLRYTPAPVVPFLNLNVNLLGVASYYTSGDFQEELSADVRLDGQIGHLSKNFFDYTRFNLGYSQDILSSDNSPFLFDRNVDRRVVSFGVLQQIFGPILLGFQTSININTGETVNTDFIFEYTRRTYGLVFRYSPTRETGSIGFRLSDFNWLGSGSPFDEPNIRQVDSGVVEER</sequence>
<dbReference type="Proteomes" id="UP000481033">
    <property type="component" value="Unassembled WGS sequence"/>
</dbReference>
<evidence type="ECO:0000313" key="2">
    <source>
        <dbReference type="EMBL" id="NEZ60191.1"/>
    </source>
</evidence>
<dbReference type="EMBL" id="QXHD01000004">
    <property type="protein sequence ID" value="NEZ60191.1"/>
    <property type="molecule type" value="Genomic_DNA"/>
</dbReference>
<dbReference type="RefSeq" id="WP_163702834.1">
    <property type="nucleotide sequence ID" value="NZ_QXHD01000004.1"/>
</dbReference>
<feature type="region of interest" description="Disordered" evidence="1">
    <location>
        <begin position="114"/>
        <end position="198"/>
    </location>
</feature>
<feature type="compositionally biased region" description="Polar residues" evidence="1">
    <location>
        <begin position="11"/>
        <end position="33"/>
    </location>
</feature>
<evidence type="ECO:0000313" key="3">
    <source>
        <dbReference type="Proteomes" id="UP000481033"/>
    </source>
</evidence>
<dbReference type="GO" id="GO:0009279">
    <property type="term" value="C:cell outer membrane"/>
    <property type="evidence" value="ECO:0007669"/>
    <property type="project" value="TreeGrafter"/>
</dbReference>
<feature type="compositionally biased region" description="Acidic residues" evidence="1">
    <location>
        <begin position="165"/>
        <end position="180"/>
    </location>
</feature>
<dbReference type="AlphaFoldDB" id="A0A6M0RWQ4"/>
<organism evidence="2 3">
    <name type="scientific">Adonisia turfae CCMR0081</name>
    <dbReference type="NCBI Taxonomy" id="2292702"/>
    <lineage>
        <taxon>Bacteria</taxon>
        <taxon>Bacillati</taxon>
        <taxon>Cyanobacteriota</taxon>
        <taxon>Adonisia</taxon>
        <taxon>Adonisia turfae</taxon>
    </lineage>
</organism>
<evidence type="ECO:0000256" key="1">
    <source>
        <dbReference type="SAM" id="MobiDB-lite"/>
    </source>
</evidence>
<protein>
    <submittedName>
        <fullName evidence="2">DUF3769 domain-containing protein</fullName>
    </submittedName>
</protein>
<dbReference type="InterPro" id="IPR050218">
    <property type="entry name" value="LptD"/>
</dbReference>
<dbReference type="GO" id="GO:1990351">
    <property type="term" value="C:transporter complex"/>
    <property type="evidence" value="ECO:0007669"/>
    <property type="project" value="TreeGrafter"/>
</dbReference>
<keyword evidence="3" id="KW-1185">Reference proteome</keyword>
<name>A0A6M0RWQ4_9CYAN</name>
<comment type="caution">
    <text evidence="2">The sequence shown here is derived from an EMBL/GenBank/DDBJ whole genome shotgun (WGS) entry which is preliminary data.</text>
</comment>
<feature type="region of interest" description="Disordered" evidence="1">
    <location>
        <begin position="1"/>
        <end position="102"/>
    </location>
</feature>
<dbReference type="Pfam" id="PF12600">
    <property type="entry name" value="DUF3769"/>
    <property type="match status" value="1"/>
</dbReference>
<accession>A0A6M0RWQ4</accession>
<proteinExistence type="predicted"/>
<feature type="compositionally biased region" description="Acidic residues" evidence="1">
    <location>
        <begin position="114"/>
        <end position="134"/>
    </location>
</feature>
<feature type="compositionally biased region" description="Low complexity" evidence="1">
    <location>
        <begin position="181"/>
        <end position="193"/>
    </location>
</feature>
<dbReference type="InterPro" id="IPR022244">
    <property type="entry name" value="DUF3769"/>
</dbReference>
<dbReference type="PANTHER" id="PTHR30189:SF1">
    <property type="entry name" value="LPS-ASSEMBLY PROTEIN LPTD"/>
    <property type="match status" value="1"/>
</dbReference>